<dbReference type="GO" id="GO:0006508">
    <property type="term" value="P:proteolysis"/>
    <property type="evidence" value="ECO:0007669"/>
    <property type="project" value="UniProtKB-KW"/>
</dbReference>
<keyword evidence="1" id="KW-0645">Protease</keyword>
<dbReference type="InterPro" id="IPR000555">
    <property type="entry name" value="JAMM/MPN+_dom"/>
</dbReference>
<proteinExistence type="predicted"/>
<dbReference type="GO" id="GO:0008270">
    <property type="term" value="F:zinc ion binding"/>
    <property type="evidence" value="ECO:0007669"/>
    <property type="project" value="TreeGrafter"/>
</dbReference>
<dbReference type="InterPro" id="IPR028090">
    <property type="entry name" value="JAB_dom_prok"/>
</dbReference>
<dbReference type="EMBL" id="CP038015">
    <property type="protein sequence ID" value="QBP40073.1"/>
    <property type="molecule type" value="Genomic_DNA"/>
</dbReference>
<evidence type="ECO:0000256" key="2">
    <source>
        <dbReference type="ARBA" id="ARBA00022723"/>
    </source>
</evidence>
<gene>
    <name evidence="7" type="ORF">E2636_02400</name>
</gene>
<evidence type="ECO:0000256" key="5">
    <source>
        <dbReference type="ARBA" id="ARBA00023049"/>
    </source>
</evidence>
<dbReference type="OrthoDB" id="9802958at2"/>
<dbReference type="SMART" id="SM00232">
    <property type="entry name" value="JAB_MPN"/>
    <property type="match status" value="1"/>
</dbReference>
<dbReference type="SUPFAM" id="SSF102712">
    <property type="entry name" value="JAB1/MPN domain"/>
    <property type="match status" value="1"/>
</dbReference>
<keyword evidence="8" id="KW-1185">Reference proteome</keyword>
<feature type="domain" description="MPN" evidence="6">
    <location>
        <begin position="6"/>
        <end position="133"/>
    </location>
</feature>
<evidence type="ECO:0000313" key="7">
    <source>
        <dbReference type="EMBL" id="QBP40073.1"/>
    </source>
</evidence>
<dbReference type="Proteomes" id="UP000294292">
    <property type="component" value="Chromosome"/>
</dbReference>
<dbReference type="KEGG" id="panc:E2636_02400"/>
<dbReference type="PANTHER" id="PTHR34858">
    <property type="entry name" value="CYSO-CYSTEINE PEPTIDASE"/>
    <property type="match status" value="1"/>
</dbReference>
<keyword evidence="5" id="KW-0482">Metalloprotease</keyword>
<dbReference type="RefSeq" id="WP_134208670.1">
    <property type="nucleotide sequence ID" value="NZ_CP038015.1"/>
</dbReference>
<dbReference type="AlphaFoldDB" id="A0A4P6ZV40"/>
<reference evidence="7 8" key="1">
    <citation type="submission" date="2019-03" db="EMBL/GenBank/DDBJ databases">
        <title>Complete genome sequence of Paenisporosarcina antarctica CGMCC 1.6503T.</title>
        <authorList>
            <person name="Rong J.-C."/>
            <person name="Chi N.-Y."/>
            <person name="Zhang Q.-F."/>
        </authorList>
    </citation>
    <scope>NUCLEOTIDE SEQUENCE [LARGE SCALE GENOMIC DNA]</scope>
    <source>
        <strain evidence="7 8">CGMCC 1.6503</strain>
    </source>
</reference>
<evidence type="ECO:0000259" key="6">
    <source>
        <dbReference type="PROSITE" id="PS50249"/>
    </source>
</evidence>
<dbReference type="PROSITE" id="PS50249">
    <property type="entry name" value="MPN"/>
    <property type="match status" value="1"/>
</dbReference>
<dbReference type="GO" id="GO:0008235">
    <property type="term" value="F:metalloexopeptidase activity"/>
    <property type="evidence" value="ECO:0007669"/>
    <property type="project" value="TreeGrafter"/>
</dbReference>
<keyword evidence="2" id="KW-0479">Metal-binding</keyword>
<evidence type="ECO:0000256" key="3">
    <source>
        <dbReference type="ARBA" id="ARBA00022801"/>
    </source>
</evidence>
<protein>
    <recommendedName>
        <fullName evidence="6">MPN domain-containing protein</fullName>
    </recommendedName>
</protein>
<evidence type="ECO:0000313" key="8">
    <source>
        <dbReference type="Proteomes" id="UP000294292"/>
    </source>
</evidence>
<evidence type="ECO:0000256" key="1">
    <source>
        <dbReference type="ARBA" id="ARBA00022670"/>
    </source>
</evidence>
<dbReference type="InterPro" id="IPR037518">
    <property type="entry name" value="MPN"/>
</dbReference>
<dbReference type="PANTHER" id="PTHR34858:SF1">
    <property type="entry name" value="CYSO-CYSTEINE PEPTIDASE"/>
    <property type="match status" value="1"/>
</dbReference>
<keyword evidence="4" id="KW-0862">Zinc</keyword>
<sequence>METNKVIISDLLLKEVIEHARIHLPYESCGLLAGTNNKICSFWKLENEVKSENRFFVQKKVVEKTLNKIEERSECVIAIYHSHPTTSAIPSSYDIFSHPDQEVKMVIVSFKLEIPKIKCYNILKSTYFECPIVIETLS</sequence>
<dbReference type="Gene3D" id="3.40.140.10">
    <property type="entry name" value="Cytidine Deaminase, domain 2"/>
    <property type="match status" value="1"/>
</dbReference>
<accession>A0A4P6ZV40</accession>
<evidence type="ECO:0000256" key="4">
    <source>
        <dbReference type="ARBA" id="ARBA00022833"/>
    </source>
</evidence>
<dbReference type="Pfam" id="PF14464">
    <property type="entry name" value="Prok-JAB"/>
    <property type="match status" value="1"/>
</dbReference>
<keyword evidence="3" id="KW-0378">Hydrolase</keyword>
<name>A0A4P6ZV40_9BACL</name>
<dbReference type="InterPro" id="IPR051929">
    <property type="entry name" value="VirAsm_ModProt"/>
</dbReference>
<organism evidence="7 8">
    <name type="scientific">Paenisporosarcina antarctica</name>
    <dbReference type="NCBI Taxonomy" id="417367"/>
    <lineage>
        <taxon>Bacteria</taxon>
        <taxon>Bacillati</taxon>
        <taxon>Bacillota</taxon>
        <taxon>Bacilli</taxon>
        <taxon>Bacillales</taxon>
        <taxon>Caryophanaceae</taxon>
        <taxon>Paenisporosarcina</taxon>
    </lineage>
</organism>